<dbReference type="AlphaFoldDB" id="A0A839NH60"/>
<keyword evidence="2" id="KW-1185">Reference proteome</keyword>
<reference evidence="1 2" key="1">
    <citation type="submission" date="2020-08" db="EMBL/GenBank/DDBJ databases">
        <title>Sequencing the genomes of 1000 actinobacteria strains.</title>
        <authorList>
            <person name="Klenk H.-P."/>
        </authorList>
    </citation>
    <scope>NUCLEOTIDE SEQUENCE [LARGE SCALE GENOMIC DNA]</scope>
    <source>
        <strain evidence="1 2">DSM 105369</strain>
    </source>
</reference>
<comment type="caution">
    <text evidence="1">The sequence shown here is derived from an EMBL/GenBank/DDBJ whole genome shotgun (WGS) entry which is preliminary data.</text>
</comment>
<proteinExistence type="predicted"/>
<dbReference type="RefSeq" id="WP_183322200.1">
    <property type="nucleotide sequence ID" value="NZ_JACHVQ010000003.1"/>
</dbReference>
<protein>
    <submittedName>
        <fullName evidence="1">Uncharacterized protein</fullName>
    </submittedName>
</protein>
<organism evidence="1 2">
    <name type="scientific">Flexivirga oryzae</name>
    <dbReference type="NCBI Taxonomy" id="1794944"/>
    <lineage>
        <taxon>Bacteria</taxon>
        <taxon>Bacillati</taxon>
        <taxon>Actinomycetota</taxon>
        <taxon>Actinomycetes</taxon>
        <taxon>Micrococcales</taxon>
        <taxon>Dermacoccaceae</taxon>
        <taxon>Flexivirga</taxon>
    </lineage>
</organism>
<evidence type="ECO:0000313" key="1">
    <source>
        <dbReference type="EMBL" id="MBB2893762.1"/>
    </source>
</evidence>
<sequence>MSTEVPAAAGRSIRVLIGELAQIEDAVRHTKTFTSTGDDGTDPVLNPQLVALFEREAEIVAALRQTDGPAMSVDVLRGDQ</sequence>
<evidence type="ECO:0000313" key="2">
    <source>
        <dbReference type="Proteomes" id="UP000559182"/>
    </source>
</evidence>
<accession>A0A839NH60</accession>
<dbReference type="EMBL" id="JACHVQ010000003">
    <property type="protein sequence ID" value="MBB2893762.1"/>
    <property type="molecule type" value="Genomic_DNA"/>
</dbReference>
<name>A0A839NH60_9MICO</name>
<gene>
    <name evidence="1" type="ORF">FHU39_003793</name>
</gene>
<dbReference type="Proteomes" id="UP000559182">
    <property type="component" value="Unassembled WGS sequence"/>
</dbReference>